<dbReference type="Proteomes" id="UP000095362">
    <property type="component" value="Unassembled WGS sequence"/>
</dbReference>
<dbReference type="STRING" id="410072.ERS852525_01273"/>
<evidence type="ECO:0000256" key="2">
    <source>
        <dbReference type="SAM" id="Phobius"/>
    </source>
</evidence>
<dbReference type="RefSeq" id="WP_055247662.1">
    <property type="nucleotide sequence ID" value="NZ_BSCI01000008.1"/>
</dbReference>
<keyword evidence="2" id="KW-0472">Membrane</keyword>
<name>A0A174A7E8_9FIRM</name>
<feature type="transmembrane region" description="Helical" evidence="2">
    <location>
        <begin position="112"/>
        <end position="131"/>
    </location>
</feature>
<evidence type="ECO:0000256" key="1">
    <source>
        <dbReference type="SAM" id="MobiDB-lite"/>
    </source>
</evidence>
<reference evidence="3 5" key="1">
    <citation type="submission" date="2015-09" db="EMBL/GenBank/DDBJ databases">
        <authorList>
            <consortium name="Pathogen Informatics"/>
        </authorList>
    </citation>
    <scope>NUCLEOTIDE SEQUENCE [LARGE SCALE GENOMIC DNA]</scope>
    <source>
        <strain evidence="3 5">2789STDY5834866</strain>
    </source>
</reference>
<feature type="region of interest" description="Disordered" evidence="1">
    <location>
        <begin position="37"/>
        <end position="102"/>
    </location>
</feature>
<evidence type="ECO:0000313" key="5">
    <source>
        <dbReference type="Proteomes" id="UP000095362"/>
    </source>
</evidence>
<dbReference type="Proteomes" id="UP001145109">
    <property type="component" value="Unassembled WGS sequence"/>
</dbReference>
<sequence>MRRRCSLCGGKLNGNICTECGLDNSKNDDQYVTLENSGHEESLTHVHTEEEKPYEGKTMTRENVRKAKNADKNAKKADAKKASAGNQRYNYTASSGQQASRPVKKKKKFGKFLAGFVIIAAFAGELGGTIIHEVQNYFEDYTYDDSDSYTEDDPYSDVQEVMPDDGEVYEADLTAGVYKGGVHIPQGTYTLTCKSGSGQVELIDSKNNIWVQYSFGDDYDNPEEEVSDFEVFPGCYVMVEDTLELHMTAENAQMNLTAIANPLTESKAVSDKFTVGKDVPAGVYDVKCVEGLGIFDYDVTVSAGYESYMGMLIGNEESGFPQELKNIVLIDGTEVDLEGLTVELTPSEWIESEEYESFYDNYY</sequence>
<reference evidence="4" key="2">
    <citation type="submission" date="2022-09" db="EMBL/GenBank/DDBJ databases">
        <title>Draft genome sequence of Coprococcus comes strain 31264.</title>
        <authorList>
            <person name="Atsushi H."/>
            <person name="Moriya O."/>
            <person name="Mitsuo S."/>
        </authorList>
    </citation>
    <scope>NUCLEOTIDE SEQUENCE</scope>
    <source>
        <strain evidence="4">JCM 31264</strain>
    </source>
</reference>
<gene>
    <name evidence="4" type="ORF">comes_15890</name>
    <name evidence="3" type="ORF">ERS852481_00921</name>
</gene>
<organism evidence="3 5">
    <name type="scientific">Coprococcus comes</name>
    <dbReference type="NCBI Taxonomy" id="410072"/>
    <lineage>
        <taxon>Bacteria</taxon>
        <taxon>Bacillati</taxon>
        <taxon>Bacillota</taxon>
        <taxon>Clostridia</taxon>
        <taxon>Lachnospirales</taxon>
        <taxon>Lachnospiraceae</taxon>
        <taxon>Coprococcus</taxon>
    </lineage>
</organism>
<dbReference type="EMBL" id="BSCI01000008">
    <property type="protein sequence ID" value="GLG87044.1"/>
    <property type="molecule type" value="Genomic_DNA"/>
</dbReference>
<dbReference type="AlphaFoldDB" id="A0A174A7E8"/>
<dbReference type="EMBL" id="CYZK01000004">
    <property type="protein sequence ID" value="CUN84444.1"/>
    <property type="molecule type" value="Genomic_DNA"/>
</dbReference>
<feature type="compositionally biased region" description="Polar residues" evidence="1">
    <location>
        <begin position="85"/>
        <end position="100"/>
    </location>
</feature>
<dbReference type="PaxDb" id="410072-ERS852525_01273"/>
<evidence type="ECO:0000313" key="4">
    <source>
        <dbReference type="EMBL" id="GLG87044.1"/>
    </source>
</evidence>
<keyword evidence="2" id="KW-0812">Transmembrane</keyword>
<accession>A0A174A7E8</accession>
<keyword evidence="2" id="KW-1133">Transmembrane helix</keyword>
<feature type="compositionally biased region" description="Basic and acidic residues" evidence="1">
    <location>
        <begin position="37"/>
        <end position="81"/>
    </location>
</feature>
<proteinExistence type="predicted"/>
<protein>
    <submittedName>
        <fullName evidence="3">Uncharacterized protein</fullName>
    </submittedName>
</protein>
<reference evidence="4" key="3">
    <citation type="submission" date="2022-11" db="EMBL/GenBank/DDBJ databases">
        <title>Draft genome sequence of Coprococcus comes strain 31264.</title>
        <authorList>
            <person name="Hisatomi A."/>
            <person name="Ohkuma M."/>
            <person name="Sakamoto M."/>
        </authorList>
    </citation>
    <scope>NUCLEOTIDE SEQUENCE</scope>
    <source>
        <strain evidence="4">JCM 31264</strain>
    </source>
</reference>
<evidence type="ECO:0000313" key="3">
    <source>
        <dbReference type="EMBL" id="CUN84444.1"/>
    </source>
</evidence>